<dbReference type="PANTHER" id="PTHR12442:SF26">
    <property type="entry name" value="CYTOPLASMIC DYNEIN 2 INTERMEDIATE CHAIN 2"/>
    <property type="match status" value="1"/>
</dbReference>
<keyword evidence="3 5" id="KW-0853">WD repeat</keyword>
<dbReference type="InterPro" id="IPR036322">
    <property type="entry name" value="WD40_repeat_dom_sf"/>
</dbReference>
<evidence type="ECO:0000313" key="6">
    <source>
        <dbReference type="EMBL" id="CCA19257.1"/>
    </source>
</evidence>
<dbReference type="GO" id="GO:0045504">
    <property type="term" value="F:dynein heavy chain binding"/>
    <property type="evidence" value="ECO:0007669"/>
    <property type="project" value="TreeGrafter"/>
</dbReference>
<dbReference type="PROSITE" id="PS50082">
    <property type="entry name" value="WD_REPEATS_2"/>
    <property type="match status" value="1"/>
</dbReference>
<dbReference type="InterPro" id="IPR015943">
    <property type="entry name" value="WD40/YVTN_repeat-like_dom_sf"/>
</dbReference>
<dbReference type="HOGENOM" id="CLU_031167_0_0_1"/>
<dbReference type="SMART" id="SM00320">
    <property type="entry name" value="WD40"/>
    <property type="match status" value="5"/>
</dbReference>
<dbReference type="GO" id="GO:0005868">
    <property type="term" value="C:cytoplasmic dynein complex"/>
    <property type="evidence" value="ECO:0007669"/>
    <property type="project" value="TreeGrafter"/>
</dbReference>
<dbReference type="GO" id="GO:0042073">
    <property type="term" value="P:intraciliary transport"/>
    <property type="evidence" value="ECO:0007669"/>
    <property type="project" value="TreeGrafter"/>
</dbReference>
<dbReference type="PANTHER" id="PTHR12442">
    <property type="entry name" value="DYNEIN INTERMEDIATE CHAIN"/>
    <property type="match status" value="1"/>
</dbReference>
<dbReference type="GO" id="GO:0045503">
    <property type="term" value="F:dynein light chain binding"/>
    <property type="evidence" value="ECO:0007669"/>
    <property type="project" value="TreeGrafter"/>
</dbReference>
<keyword evidence="4" id="KW-0677">Repeat</keyword>
<evidence type="ECO:0000256" key="3">
    <source>
        <dbReference type="ARBA" id="ARBA00022574"/>
    </source>
</evidence>
<protein>
    <submittedName>
        <fullName evidence="6">Uncharacterized protein AlNc14C67G4704</fullName>
    </submittedName>
</protein>
<evidence type="ECO:0000256" key="5">
    <source>
        <dbReference type="PROSITE-ProRule" id="PRU00221"/>
    </source>
</evidence>
<evidence type="ECO:0000256" key="4">
    <source>
        <dbReference type="ARBA" id="ARBA00022737"/>
    </source>
</evidence>
<dbReference type="GO" id="GO:0097014">
    <property type="term" value="C:ciliary plasm"/>
    <property type="evidence" value="ECO:0007669"/>
    <property type="project" value="TreeGrafter"/>
</dbReference>
<reference evidence="6" key="1">
    <citation type="journal article" date="2011" name="PLoS Biol.">
        <title>Gene gain and loss during evolution of obligate parasitism in the white rust pathogen of Arabidopsis thaliana.</title>
        <authorList>
            <person name="Kemen E."/>
            <person name="Gardiner A."/>
            <person name="Schultz-Larsen T."/>
            <person name="Kemen A.C."/>
            <person name="Balmuth A.L."/>
            <person name="Robert-Seilaniantz A."/>
            <person name="Bailey K."/>
            <person name="Holub E."/>
            <person name="Studholme D.J."/>
            <person name="Maclean D."/>
            <person name="Jones J.D."/>
        </authorList>
    </citation>
    <scope>NUCLEOTIDE SEQUENCE</scope>
</reference>
<dbReference type="Gene3D" id="2.130.10.10">
    <property type="entry name" value="YVTN repeat-like/Quinoprotein amine dehydrogenase"/>
    <property type="match status" value="2"/>
</dbReference>
<dbReference type="SUPFAM" id="SSF50978">
    <property type="entry name" value="WD40 repeat-like"/>
    <property type="match status" value="1"/>
</dbReference>
<reference evidence="6" key="2">
    <citation type="submission" date="2011-02" db="EMBL/GenBank/DDBJ databases">
        <authorList>
            <person name="MacLean D."/>
        </authorList>
    </citation>
    <scope>NUCLEOTIDE SEQUENCE</scope>
</reference>
<name>F0WDI4_9STRA</name>
<evidence type="ECO:0000256" key="2">
    <source>
        <dbReference type="ARBA" id="ARBA00022490"/>
    </source>
</evidence>
<keyword evidence="2" id="KW-0963">Cytoplasm</keyword>
<dbReference type="EMBL" id="FR824112">
    <property type="protein sequence ID" value="CCA19257.1"/>
    <property type="molecule type" value="Genomic_DNA"/>
</dbReference>
<sequence>MMLCEVKYSAKLATFHSGLEKLMADTTGKQDVIQLMTLQFDSIAYFHNKISDSMSKNDIARDSIQLSCTGLSWNATGSIVAISYGRFDHSGWCNYRSALCLWNVFANDFDPYKPMLVLQVPSGLMCVAYHPKNPSVVAAGSFTGEVFVWDLEPQEYRLYGSSIGEYYHQEPVTKIEWVYDITTSDYHIASVSGDGKVLFWRVKDKRLDHPIEGYIMHSVDVHVKEGMHKTGEYVLGGKSIGFSQDKTSRTFVIGSEGGHVARCFAKSSIAMGKTRLSDLFKGDKKWTVTACRLVGMLPTEQLVAVRRQVEAYATEKRVKEITLGTVYEARVNPFHLYPNAMDFYFDPHSGPVYDISFSPFRKNLFLTCSLDGTVRLYNYLQKDPILNIEVTPTSSYLYAIAWSKTRPAVFGVAAEDGNVYIYDLKTDKIAQAMTLNKHNVVNGVASKAASPMLDLEFNPRQRNFVAAGNAAGKVYVWKLPWRLSNLQPDEMSVLEALETAM</sequence>
<organism evidence="6">
    <name type="scientific">Albugo laibachii Nc14</name>
    <dbReference type="NCBI Taxonomy" id="890382"/>
    <lineage>
        <taxon>Eukaryota</taxon>
        <taxon>Sar</taxon>
        <taxon>Stramenopiles</taxon>
        <taxon>Oomycota</taxon>
        <taxon>Peronosporomycetes</taxon>
        <taxon>Albuginales</taxon>
        <taxon>Albuginaceae</taxon>
        <taxon>Albugo</taxon>
    </lineage>
</organism>
<evidence type="ECO:0000256" key="1">
    <source>
        <dbReference type="ARBA" id="ARBA00004496"/>
    </source>
</evidence>
<dbReference type="InterPro" id="IPR001680">
    <property type="entry name" value="WD40_rpt"/>
</dbReference>
<feature type="repeat" description="WD" evidence="5">
    <location>
        <begin position="345"/>
        <end position="378"/>
    </location>
</feature>
<accession>F0WDI4</accession>
<gene>
    <name evidence="6" type="primary">AlNc14C67G4704</name>
    <name evidence="6" type="ORF">ALNC14_054000</name>
</gene>
<dbReference type="Pfam" id="PF00400">
    <property type="entry name" value="WD40"/>
    <property type="match status" value="2"/>
</dbReference>
<proteinExistence type="predicted"/>
<dbReference type="AlphaFoldDB" id="F0WDI4"/>
<comment type="subcellular location">
    <subcellularLocation>
        <location evidence="1">Cytoplasm</location>
    </subcellularLocation>
</comment>
<dbReference type="InterPro" id="IPR050687">
    <property type="entry name" value="Dynein_IC"/>
</dbReference>